<accession>A0A5E4DAX5</accession>
<comment type="caution">
    <text evidence="2">The sequence shown here is derived from an EMBL/GenBank/DDBJ whole genome shotgun (WGS) entry which is preliminary data.</text>
</comment>
<evidence type="ECO:0000256" key="1">
    <source>
        <dbReference type="SAM" id="SignalP"/>
    </source>
</evidence>
<evidence type="ECO:0000313" key="3">
    <source>
        <dbReference type="Proteomes" id="UP000335636"/>
    </source>
</evidence>
<name>A0A5E4DAX5_MARMO</name>
<evidence type="ECO:0008006" key="4">
    <source>
        <dbReference type="Google" id="ProtNLM"/>
    </source>
</evidence>
<protein>
    <recommendedName>
        <fullName evidence="4">Ig-like domain-containing protein</fullName>
    </recommendedName>
</protein>
<sequence>MAMRAPAQLLGLLLLCLPGTTGEIVLTQTPATVALSPEERATLTCRASQRVGSSFS</sequence>
<reference evidence="2" key="1">
    <citation type="submission" date="2019-04" db="EMBL/GenBank/DDBJ databases">
        <authorList>
            <person name="Alioto T."/>
            <person name="Alioto T."/>
        </authorList>
    </citation>
    <scope>NUCLEOTIDE SEQUENCE [LARGE SCALE GENOMIC DNA]</scope>
</reference>
<dbReference type="EMBL" id="CABDUW010007008">
    <property type="protein sequence ID" value="VTJ91236.1"/>
    <property type="molecule type" value="Genomic_DNA"/>
</dbReference>
<evidence type="ECO:0000313" key="2">
    <source>
        <dbReference type="EMBL" id="VTJ91236.1"/>
    </source>
</evidence>
<proteinExistence type="predicted"/>
<organism evidence="2 3">
    <name type="scientific">Marmota monax</name>
    <name type="common">Woodchuck</name>
    <dbReference type="NCBI Taxonomy" id="9995"/>
    <lineage>
        <taxon>Eukaryota</taxon>
        <taxon>Metazoa</taxon>
        <taxon>Chordata</taxon>
        <taxon>Craniata</taxon>
        <taxon>Vertebrata</taxon>
        <taxon>Euteleostomi</taxon>
        <taxon>Mammalia</taxon>
        <taxon>Eutheria</taxon>
        <taxon>Euarchontoglires</taxon>
        <taxon>Glires</taxon>
        <taxon>Rodentia</taxon>
        <taxon>Sciuromorpha</taxon>
        <taxon>Sciuridae</taxon>
        <taxon>Xerinae</taxon>
        <taxon>Marmotini</taxon>
        <taxon>Marmota</taxon>
    </lineage>
</organism>
<feature type="signal peptide" evidence="1">
    <location>
        <begin position="1"/>
        <end position="22"/>
    </location>
</feature>
<gene>
    <name evidence="2" type="ORF">MONAX_5E015799</name>
</gene>
<feature type="non-terminal residue" evidence="2">
    <location>
        <position position="56"/>
    </location>
</feature>
<dbReference type="Gene3D" id="2.60.40.10">
    <property type="entry name" value="Immunoglobulins"/>
    <property type="match status" value="1"/>
</dbReference>
<dbReference type="InterPro" id="IPR013783">
    <property type="entry name" value="Ig-like_fold"/>
</dbReference>
<dbReference type="AlphaFoldDB" id="A0A5E4DAX5"/>
<dbReference type="Proteomes" id="UP000335636">
    <property type="component" value="Unassembled WGS sequence"/>
</dbReference>
<keyword evidence="1" id="KW-0732">Signal</keyword>
<keyword evidence="3" id="KW-1185">Reference proteome</keyword>
<feature type="chain" id="PRO_5022754674" description="Ig-like domain-containing protein" evidence="1">
    <location>
        <begin position="23"/>
        <end position="56"/>
    </location>
</feature>